<reference evidence="14 15" key="1">
    <citation type="journal article" date="2014" name="Genome Announc.">
        <title>Draft Genome Sequence of the Carrageenan-Degrading Bacterium Cellulophaga sp. Strain KL-A, Isolated from Decaying Marine Algae.</title>
        <authorList>
            <person name="Shan D."/>
            <person name="Ying J."/>
            <person name="Li X."/>
            <person name="Gao Z."/>
            <person name="Wei G."/>
            <person name="Shao Z."/>
        </authorList>
    </citation>
    <scope>NUCLEOTIDE SEQUENCE [LARGE SCALE GENOMIC DNA]</scope>
    <source>
        <strain evidence="14 15">KL-A</strain>
    </source>
</reference>
<evidence type="ECO:0000256" key="2">
    <source>
        <dbReference type="ARBA" id="ARBA00005583"/>
    </source>
</evidence>
<dbReference type="HAMAP" id="MF_00038">
    <property type="entry name" value="MraY"/>
    <property type="match status" value="1"/>
</dbReference>
<keyword evidence="10 12" id="KW-0131">Cell cycle</keyword>
<comment type="function">
    <text evidence="12">Catalyzes the initial step of the lipid cycle reactions in the biosynthesis of the cell wall peptidoglycan: transfers peptidoglycan precursor phospho-MurNAc-pentapeptide from UDP-MurNAc-pentapeptide onto the lipid carrier undecaprenyl phosphate, yielding undecaprenyl-pyrophosphoryl-MurNAc-pentapeptide, known as lipid I.</text>
</comment>
<keyword evidence="12" id="KW-0460">Magnesium</keyword>
<comment type="catalytic activity">
    <reaction evidence="12">
        <text>UDP-N-acetyl-alpha-D-muramoyl-L-alanyl-gamma-D-glutamyl-meso-2,6-diaminopimeloyl-D-alanyl-D-alanine + di-trans,octa-cis-undecaprenyl phosphate = di-trans,octa-cis-undecaprenyl diphospho-N-acetyl-alpha-D-muramoyl-L-alanyl-D-glutamyl-meso-2,6-diaminopimeloyl-D-alanyl-D-alanine + UMP</text>
        <dbReference type="Rhea" id="RHEA:28386"/>
        <dbReference type="ChEBI" id="CHEBI:57865"/>
        <dbReference type="ChEBI" id="CHEBI:60392"/>
        <dbReference type="ChEBI" id="CHEBI:61386"/>
        <dbReference type="ChEBI" id="CHEBI:61387"/>
        <dbReference type="EC" id="2.7.8.13"/>
    </reaction>
</comment>
<keyword evidence="8 12" id="KW-1133">Transmembrane helix</keyword>
<keyword evidence="7 12" id="KW-0573">Peptidoglycan synthesis</keyword>
<protein>
    <recommendedName>
        <fullName evidence="12 13">Phospho-N-acetylmuramoyl-pentapeptide-transferase</fullName>
        <ecNumber evidence="12 13">2.7.8.13</ecNumber>
    </recommendedName>
    <alternativeName>
        <fullName evidence="12">UDP-MurNAc-pentapeptide phosphotransferase</fullName>
    </alternativeName>
</protein>
<keyword evidence="15" id="KW-1185">Reference proteome</keyword>
<dbReference type="PROSITE" id="PS01347">
    <property type="entry name" value="MRAY_1"/>
    <property type="match status" value="1"/>
</dbReference>
<organism evidence="14 15">
    <name type="scientific">Cellulophaga geojensis KL-A</name>
    <dbReference type="NCBI Taxonomy" id="1328323"/>
    <lineage>
        <taxon>Bacteria</taxon>
        <taxon>Pseudomonadati</taxon>
        <taxon>Bacteroidota</taxon>
        <taxon>Flavobacteriia</taxon>
        <taxon>Flavobacteriales</taxon>
        <taxon>Flavobacteriaceae</taxon>
        <taxon>Cellulophaga</taxon>
    </lineage>
</organism>
<evidence type="ECO:0000256" key="11">
    <source>
        <dbReference type="ARBA" id="ARBA00023316"/>
    </source>
</evidence>
<comment type="cofactor">
    <cofactor evidence="12">
        <name>Mg(2+)</name>
        <dbReference type="ChEBI" id="CHEBI:18420"/>
    </cofactor>
</comment>
<evidence type="ECO:0000256" key="4">
    <source>
        <dbReference type="ARBA" id="ARBA00022679"/>
    </source>
</evidence>
<evidence type="ECO:0000256" key="1">
    <source>
        <dbReference type="ARBA" id="ARBA00004141"/>
    </source>
</evidence>
<feature type="transmembrane region" description="Helical" evidence="12">
    <location>
        <begin position="280"/>
        <end position="297"/>
    </location>
</feature>
<dbReference type="PANTHER" id="PTHR22926:SF5">
    <property type="entry name" value="PHOSPHO-N-ACETYLMURAMOYL-PENTAPEPTIDE-TRANSFERASE HOMOLOG"/>
    <property type="match status" value="1"/>
</dbReference>
<dbReference type="Pfam" id="PF00953">
    <property type="entry name" value="Glycos_transf_4"/>
    <property type="match status" value="1"/>
</dbReference>
<evidence type="ECO:0000256" key="12">
    <source>
        <dbReference type="HAMAP-Rule" id="MF_00038"/>
    </source>
</evidence>
<keyword evidence="12" id="KW-0479">Metal-binding</keyword>
<dbReference type="EC" id="2.7.8.13" evidence="12 13"/>
<keyword evidence="6 12" id="KW-0133">Cell shape</keyword>
<name>A0ABN0RT46_9FLAO</name>
<dbReference type="NCBIfam" id="TIGR00445">
    <property type="entry name" value="mraY"/>
    <property type="match status" value="1"/>
</dbReference>
<evidence type="ECO:0000256" key="9">
    <source>
        <dbReference type="ARBA" id="ARBA00023136"/>
    </source>
</evidence>
<dbReference type="CDD" id="cd06852">
    <property type="entry name" value="GT_MraY"/>
    <property type="match status" value="1"/>
</dbReference>
<dbReference type="Proteomes" id="UP000019275">
    <property type="component" value="Unassembled WGS sequence"/>
</dbReference>
<evidence type="ECO:0000256" key="8">
    <source>
        <dbReference type="ARBA" id="ARBA00022989"/>
    </source>
</evidence>
<comment type="pathway">
    <text evidence="12">Cell wall biogenesis; peptidoglycan biosynthesis.</text>
</comment>
<feature type="transmembrane region" description="Helical" evidence="12">
    <location>
        <begin position="241"/>
        <end position="260"/>
    </location>
</feature>
<sequence>MLYYLFEFLENEYQLPGASLFQFITFRAAMAIIVSLLIATVYGKKIILFLQKKQIGETVRDLGLDGQTQKAGTPTMGGLIIIMATLIPVLLFAKLDNVYILLLIVTMLWMGVIGFIDDYIKIFKKDKEGLKGKFKILGQVVLGLIVGCTLYFHPGVTIKENAIAGIATKGSVVTPISVPEIKSMATTVPLVKNNELDYTSLISWMGDGAEDYAWLIFIPIVIFIVTAVSNGANLTDGIDGLAAGTSAIIVFTLGIFAWVSGNIIFSDYLDIMFIPRSGELVVFIAAFVGALIGFLWYNAYPASVFMGDTGSLTIGGVIAVIAIIVRKELIIPVLCGIFFAESISVMLQVGYFKYTKKISGVGKRIFLMAPLHHHYQKKGYHESKIVTRFWVVSIILAIVTFVTLKVR</sequence>
<feature type="transmembrane region" description="Helical" evidence="12">
    <location>
        <begin position="20"/>
        <end position="43"/>
    </location>
</feature>
<dbReference type="InterPro" id="IPR018480">
    <property type="entry name" value="PNAcMuramoyl-5peptid_Trfase_CS"/>
</dbReference>
<comment type="similarity">
    <text evidence="2 12">Belongs to the glycosyltransferase 4 family. MraY subfamily.</text>
</comment>
<dbReference type="PROSITE" id="PS01348">
    <property type="entry name" value="MRAY_2"/>
    <property type="match status" value="1"/>
</dbReference>
<dbReference type="EMBL" id="ARZX01000001">
    <property type="protein sequence ID" value="EWH15111.1"/>
    <property type="molecule type" value="Genomic_DNA"/>
</dbReference>
<evidence type="ECO:0000256" key="10">
    <source>
        <dbReference type="ARBA" id="ARBA00023306"/>
    </source>
</evidence>
<feature type="transmembrane region" description="Helical" evidence="12">
    <location>
        <begin position="76"/>
        <end position="93"/>
    </location>
</feature>
<comment type="caution">
    <text evidence="14">The sequence shown here is derived from an EMBL/GenBank/DDBJ whole genome shotgun (WGS) entry which is preliminary data.</text>
</comment>
<keyword evidence="3 12" id="KW-0132">Cell division</keyword>
<dbReference type="InterPro" id="IPR000715">
    <property type="entry name" value="Glycosyl_transferase_4"/>
</dbReference>
<feature type="transmembrane region" description="Helical" evidence="12">
    <location>
        <begin position="136"/>
        <end position="153"/>
    </location>
</feature>
<evidence type="ECO:0000256" key="13">
    <source>
        <dbReference type="NCBIfam" id="TIGR00445"/>
    </source>
</evidence>
<keyword evidence="9 12" id="KW-0472">Membrane</keyword>
<dbReference type="PANTHER" id="PTHR22926">
    <property type="entry name" value="PHOSPHO-N-ACETYLMURAMOYL-PENTAPEPTIDE-TRANSFERASE"/>
    <property type="match status" value="1"/>
</dbReference>
<proteinExistence type="inferred from homology"/>
<dbReference type="RefSeq" id="WP_013621586.1">
    <property type="nucleotide sequence ID" value="NZ_ARZX01000001.1"/>
</dbReference>
<evidence type="ECO:0000313" key="15">
    <source>
        <dbReference type="Proteomes" id="UP000019275"/>
    </source>
</evidence>
<dbReference type="GO" id="GO:0016740">
    <property type="term" value="F:transferase activity"/>
    <property type="evidence" value="ECO:0007669"/>
    <property type="project" value="UniProtKB-KW"/>
</dbReference>
<accession>A0ABN0RT46</accession>
<keyword evidence="12" id="KW-1003">Cell membrane</keyword>
<feature type="transmembrane region" description="Helical" evidence="12">
    <location>
        <begin position="304"/>
        <end position="324"/>
    </location>
</feature>
<evidence type="ECO:0000313" key="14">
    <source>
        <dbReference type="EMBL" id="EWH15111.1"/>
    </source>
</evidence>
<evidence type="ECO:0000256" key="6">
    <source>
        <dbReference type="ARBA" id="ARBA00022960"/>
    </source>
</evidence>
<dbReference type="InterPro" id="IPR003524">
    <property type="entry name" value="PNAcMuramoyl-5peptid_Trfase"/>
</dbReference>
<evidence type="ECO:0000256" key="5">
    <source>
        <dbReference type="ARBA" id="ARBA00022692"/>
    </source>
</evidence>
<dbReference type="Pfam" id="PF10555">
    <property type="entry name" value="MraY_sig1"/>
    <property type="match status" value="1"/>
</dbReference>
<comment type="subcellular location">
    <subcellularLocation>
        <location evidence="12">Cell membrane</location>
        <topology evidence="12">Multi-pass membrane protein</topology>
    </subcellularLocation>
    <subcellularLocation>
        <location evidence="1">Membrane</location>
        <topology evidence="1">Multi-pass membrane protein</topology>
    </subcellularLocation>
</comment>
<gene>
    <name evidence="12 14" type="primary">mraY</name>
    <name evidence="14" type="ORF">KLA_01090</name>
</gene>
<keyword evidence="5 12" id="KW-0812">Transmembrane</keyword>
<evidence type="ECO:0000256" key="3">
    <source>
        <dbReference type="ARBA" id="ARBA00022618"/>
    </source>
</evidence>
<feature type="transmembrane region" description="Helical" evidence="12">
    <location>
        <begin position="212"/>
        <end position="229"/>
    </location>
</feature>
<keyword evidence="11 12" id="KW-0961">Cell wall biogenesis/degradation</keyword>
<feature type="transmembrane region" description="Helical" evidence="12">
    <location>
        <begin position="385"/>
        <end position="404"/>
    </location>
</feature>
<feature type="transmembrane region" description="Helical" evidence="12">
    <location>
        <begin position="330"/>
        <end position="354"/>
    </location>
</feature>
<evidence type="ECO:0000256" key="7">
    <source>
        <dbReference type="ARBA" id="ARBA00022984"/>
    </source>
</evidence>
<keyword evidence="4 12" id="KW-0808">Transferase</keyword>
<feature type="transmembrane region" description="Helical" evidence="12">
    <location>
        <begin position="99"/>
        <end position="116"/>
    </location>
</feature>